<evidence type="ECO:0000256" key="2">
    <source>
        <dbReference type="ARBA" id="ARBA00012512"/>
    </source>
</evidence>
<proteinExistence type="predicted"/>
<name>A0A6C0LID3_9ZZZZ</name>
<evidence type="ECO:0000256" key="3">
    <source>
        <dbReference type="ARBA" id="ARBA00022630"/>
    </source>
</evidence>
<protein>
    <recommendedName>
        <fullName evidence="2">thiol oxidase</fullName>
        <ecNumber evidence="2">1.8.3.2</ecNumber>
    </recommendedName>
</protein>
<dbReference type="AlphaFoldDB" id="A0A6C0LID3"/>
<feature type="domain" description="ERV/ALR sulfhydryl oxidase" evidence="7">
    <location>
        <begin position="1"/>
        <end position="102"/>
    </location>
</feature>
<evidence type="ECO:0000313" key="8">
    <source>
        <dbReference type="EMBL" id="QHU30267.1"/>
    </source>
</evidence>
<dbReference type="EC" id="1.8.3.2" evidence="2"/>
<keyword evidence="3" id="KW-0285">Flavoprotein</keyword>
<dbReference type="Pfam" id="PF04777">
    <property type="entry name" value="Evr1_Alr"/>
    <property type="match status" value="1"/>
</dbReference>
<keyword evidence="4" id="KW-0274">FAD</keyword>
<dbReference type="Gene3D" id="1.20.120.310">
    <property type="entry name" value="ERV/ALR sulfhydryl oxidase domain"/>
    <property type="match status" value="1"/>
</dbReference>
<reference evidence="8" key="1">
    <citation type="journal article" date="2020" name="Nature">
        <title>Giant virus diversity and host interactions through global metagenomics.</title>
        <authorList>
            <person name="Schulz F."/>
            <person name="Roux S."/>
            <person name="Paez-Espino D."/>
            <person name="Jungbluth S."/>
            <person name="Walsh D.A."/>
            <person name="Denef V.J."/>
            <person name="McMahon K.D."/>
            <person name="Konstantinidis K.T."/>
            <person name="Eloe-Fadrosh E.A."/>
            <person name="Kyrpides N.C."/>
            <person name="Woyke T."/>
        </authorList>
    </citation>
    <scope>NUCLEOTIDE SEQUENCE</scope>
    <source>
        <strain evidence="8">GVMAG-M-3300027833-11</strain>
    </source>
</reference>
<evidence type="ECO:0000256" key="6">
    <source>
        <dbReference type="ARBA" id="ARBA00023157"/>
    </source>
</evidence>
<organism evidence="8">
    <name type="scientific">viral metagenome</name>
    <dbReference type="NCBI Taxonomy" id="1070528"/>
    <lineage>
        <taxon>unclassified sequences</taxon>
        <taxon>metagenomes</taxon>
        <taxon>organismal metagenomes</taxon>
    </lineage>
</organism>
<evidence type="ECO:0000256" key="4">
    <source>
        <dbReference type="ARBA" id="ARBA00022827"/>
    </source>
</evidence>
<dbReference type="EMBL" id="MN740504">
    <property type="protein sequence ID" value="QHU30267.1"/>
    <property type="molecule type" value="Genomic_DNA"/>
</dbReference>
<dbReference type="SUPFAM" id="SSF69000">
    <property type="entry name" value="FAD-dependent thiol oxidase"/>
    <property type="match status" value="1"/>
</dbReference>
<evidence type="ECO:0000259" key="7">
    <source>
        <dbReference type="PROSITE" id="PS51324"/>
    </source>
</evidence>
<evidence type="ECO:0000256" key="5">
    <source>
        <dbReference type="ARBA" id="ARBA00023002"/>
    </source>
</evidence>
<accession>A0A6C0LID3</accession>
<keyword evidence="6" id="KW-1015">Disulfide bond</keyword>
<comment type="cofactor">
    <cofactor evidence="1">
        <name>FAD</name>
        <dbReference type="ChEBI" id="CHEBI:57692"/>
    </cofactor>
</comment>
<dbReference type="InterPro" id="IPR017905">
    <property type="entry name" value="ERV/ALR_sulphydryl_oxidase"/>
</dbReference>
<dbReference type="GO" id="GO:0016972">
    <property type="term" value="F:thiol oxidase activity"/>
    <property type="evidence" value="ECO:0007669"/>
    <property type="project" value="UniProtKB-EC"/>
</dbReference>
<dbReference type="PROSITE" id="PS51324">
    <property type="entry name" value="ERV_ALR"/>
    <property type="match status" value="1"/>
</dbReference>
<sequence length="155" mass="18244">MSTKQEWGNACWHLIHSISFKLKDENIQVIESLNNYIYNLCINLPCPDCSDHAKTTFAQAKRAGVKVKTIKDLQVFWWKFHNLVNSRLKKPYVTFEDAEEKYEHAILSKIILHFMNIMNRNVPGERSMMYTMSRKTAVKKMVDFIKKHQSSFNIS</sequence>
<dbReference type="InterPro" id="IPR036774">
    <property type="entry name" value="ERV/ALR_sulphydryl_oxid_sf"/>
</dbReference>
<keyword evidence="5" id="KW-0560">Oxidoreductase</keyword>
<evidence type="ECO:0000256" key="1">
    <source>
        <dbReference type="ARBA" id="ARBA00001974"/>
    </source>
</evidence>